<gene>
    <name evidence="2" type="ORF">N7469_000155</name>
</gene>
<evidence type="ECO:0000313" key="2">
    <source>
        <dbReference type="EMBL" id="KAJ5241828.1"/>
    </source>
</evidence>
<dbReference type="Pfam" id="PF20150">
    <property type="entry name" value="2EXR"/>
    <property type="match status" value="1"/>
</dbReference>
<protein>
    <recommendedName>
        <fullName evidence="1">2EXR domain-containing protein</fullName>
    </recommendedName>
</protein>
<reference evidence="2" key="2">
    <citation type="journal article" date="2023" name="IMA Fungus">
        <title>Comparative genomic study of the Penicillium genus elucidates a diverse pangenome and 15 lateral gene transfer events.</title>
        <authorList>
            <person name="Petersen C."/>
            <person name="Sorensen T."/>
            <person name="Nielsen M.R."/>
            <person name="Sondergaard T.E."/>
            <person name="Sorensen J.L."/>
            <person name="Fitzpatrick D.A."/>
            <person name="Frisvad J.C."/>
            <person name="Nielsen K.L."/>
        </authorList>
    </citation>
    <scope>NUCLEOTIDE SEQUENCE</scope>
    <source>
        <strain evidence="2">IBT 23319</strain>
    </source>
</reference>
<dbReference type="PANTHER" id="PTHR35910">
    <property type="entry name" value="2EXR DOMAIN-CONTAINING PROTEIN"/>
    <property type="match status" value="1"/>
</dbReference>
<name>A0A9W9PF93_PENCI</name>
<keyword evidence="3" id="KW-1185">Reference proteome</keyword>
<evidence type="ECO:0000313" key="3">
    <source>
        <dbReference type="Proteomes" id="UP001147733"/>
    </source>
</evidence>
<reference evidence="2" key="1">
    <citation type="submission" date="2022-11" db="EMBL/GenBank/DDBJ databases">
        <authorList>
            <person name="Petersen C."/>
        </authorList>
    </citation>
    <scope>NUCLEOTIDE SEQUENCE</scope>
    <source>
        <strain evidence="2">IBT 23319</strain>
    </source>
</reference>
<dbReference type="RefSeq" id="XP_056504832.1">
    <property type="nucleotide sequence ID" value="XM_056639075.1"/>
</dbReference>
<proteinExistence type="predicted"/>
<organism evidence="2 3">
    <name type="scientific">Penicillium citrinum</name>
    <dbReference type="NCBI Taxonomy" id="5077"/>
    <lineage>
        <taxon>Eukaryota</taxon>
        <taxon>Fungi</taxon>
        <taxon>Dikarya</taxon>
        <taxon>Ascomycota</taxon>
        <taxon>Pezizomycotina</taxon>
        <taxon>Eurotiomycetes</taxon>
        <taxon>Eurotiomycetidae</taxon>
        <taxon>Eurotiales</taxon>
        <taxon>Aspergillaceae</taxon>
        <taxon>Penicillium</taxon>
    </lineage>
</organism>
<dbReference type="Proteomes" id="UP001147733">
    <property type="component" value="Unassembled WGS sequence"/>
</dbReference>
<comment type="caution">
    <text evidence="2">The sequence shown here is derived from an EMBL/GenBank/DDBJ whole genome shotgun (WGS) entry which is preliminary data.</text>
</comment>
<feature type="domain" description="2EXR" evidence="1">
    <location>
        <begin position="8"/>
        <end position="127"/>
    </location>
</feature>
<dbReference type="OrthoDB" id="3540486at2759"/>
<dbReference type="PANTHER" id="PTHR35910:SF1">
    <property type="entry name" value="2EXR DOMAIN-CONTAINING PROTEIN"/>
    <property type="match status" value="1"/>
</dbReference>
<dbReference type="InterPro" id="IPR045518">
    <property type="entry name" value="2EXR"/>
</dbReference>
<evidence type="ECO:0000259" key="1">
    <source>
        <dbReference type="Pfam" id="PF20150"/>
    </source>
</evidence>
<accession>A0A9W9PF93</accession>
<dbReference type="GeneID" id="81378242"/>
<sequence>MESQSSKFLYFPLLPTEIRLLIWELRLPCRMAEYDPSWELLYGTHLRLACYSNCTARRDSELRSIAVVNHEARAVVLRHGWWLERTPENMPASNEDDEFSPFVWLSMKQYELPVIPSLWVQPAHDTLIHCNSIGSGIAP</sequence>
<dbReference type="AlphaFoldDB" id="A0A9W9PF93"/>
<dbReference type="EMBL" id="JAPQKT010000001">
    <property type="protein sequence ID" value="KAJ5241828.1"/>
    <property type="molecule type" value="Genomic_DNA"/>
</dbReference>